<sequence length="82" mass="8602">MVTPLFFSSSVLSVKNAFANDPLFLESASACNFCICLPSSPPNLHANVPVNVDLPLSTCPTIDTASNGFVLSAILGVKSKIF</sequence>
<dbReference type="Proteomes" id="UP000192758">
    <property type="component" value="Unassembled WGS sequence"/>
</dbReference>
<protein>
    <submittedName>
        <fullName evidence="1">Uncharacterized protein</fullName>
    </submittedName>
</protein>
<reference evidence="1 2" key="1">
    <citation type="journal article" date="2017" name="Environ. Microbiol.">
        <title>Decay of the glycolytic pathway and adaptation to intranuclear parasitism within Enterocytozoonidae microsporidia.</title>
        <authorList>
            <person name="Wiredu Boakye D."/>
            <person name="Jaroenlak P."/>
            <person name="Prachumwat A."/>
            <person name="Williams T.A."/>
            <person name="Bateman K.S."/>
            <person name="Itsathitphaisarn O."/>
            <person name="Sritunyalucksana K."/>
            <person name="Paszkiewicz K.H."/>
            <person name="Moore K.A."/>
            <person name="Stentiford G.D."/>
            <person name="Williams B.A."/>
        </authorList>
    </citation>
    <scope>NUCLEOTIDE SEQUENCE [LARGE SCALE GENOMIC DNA]</scope>
    <source>
        <strain evidence="1 2">TH1</strain>
    </source>
</reference>
<gene>
    <name evidence="1" type="ORF">EHP00_1626</name>
</gene>
<dbReference type="VEuPathDB" id="MicrosporidiaDB:EHP00_1626"/>
<dbReference type="AlphaFoldDB" id="A0A1W0E496"/>
<keyword evidence="2" id="KW-1185">Reference proteome</keyword>
<evidence type="ECO:0000313" key="1">
    <source>
        <dbReference type="EMBL" id="OQS54053.1"/>
    </source>
</evidence>
<evidence type="ECO:0000313" key="2">
    <source>
        <dbReference type="Proteomes" id="UP000192758"/>
    </source>
</evidence>
<proteinExistence type="predicted"/>
<comment type="caution">
    <text evidence="1">The sequence shown here is derived from an EMBL/GenBank/DDBJ whole genome shotgun (WGS) entry which is preliminary data.</text>
</comment>
<accession>A0A1W0E496</accession>
<name>A0A1W0E496_9MICR</name>
<dbReference type="EMBL" id="MNPJ01000023">
    <property type="protein sequence ID" value="OQS54053.1"/>
    <property type="molecule type" value="Genomic_DNA"/>
</dbReference>
<organism evidence="1 2">
    <name type="scientific">Ecytonucleospora hepatopenaei</name>
    <dbReference type="NCBI Taxonomy" id="646526"/>
    <lineage>
        <taxon>Eukaryota</taxon>
        <taxon>Fungi</taxon>
        <taxon>Fungi incertae sedis</taxon>
        <taxon>Microsporidia</taxon>
        <taxon>Enterocytozoonidae</taxon>
        <taxon>Ecytonucleospora</taxon>
    </lineage>
</organism>